<keyword evidence="2" id="KW-0680">Restriction system</keyword>
<sequence length="456" mass="51291">MSNEWPRKTIAECAADEPYSTQIGPFGKALTPEEYTPSGVPLLRGINVNHGRFYDDGFVFISEETADRLSKFESFPGDVLLVHKGTLGQIGIMPKNRKYHRYIMGNSMLRVKCNTTKLIPEYLYYWLCSDEGQHYLFSRVSQVGVPQIQKPLTTLREASLPVPPLSEQKAIAHILSSFDDKIELNRQMNETLEAMARAIFKSWFVDFDPVSAKRSGRQPAGMDTATADLFPDDFEESSLGLIPKGWKVGTLGEEIEIIKGKSYKSSELVPSSTALVTLKSFHRGGGYRPDGLKPYNGTYKPEQIIKPGELVVAYTDVTQAADVIGKPAIVKADERYNTLVASLDLGIIRVRNKNLNIAFLYYLFNQNDFQNHVYSHTNGSTVLHLSKDGIPSYEFCLPHSSLISKFEKIISPIFDFSNINWQESINITTLRDTLLPKLMSGQIRVKEAEKIMEKLT</sequence>
<dbReference type="PANTHER" id="PTHR30408:SF13">
    <property type="entry name" value="TYPE I RESTRICTION ENZYME HINDI SPECIFICITY SUBUNIT"/>
    <property type="match status" value="1"/>
</dbReference>
<name>A0A2S6CR86_9CYAN</name>
<gene>
    <name evidence="5" type="ORF">CUN59_16640</name>
</gene>
<dbReference type="Pfam" id="PF01420">
    <property type="entry name" value="Methylase_S"/>
    <property type="match status" value="1"/>
</dbReference>
<reference evidence="5 6" key="1">
    <citation type="submission" date="2018-02" db="EMBL/GenBank/DDBJ databases">
        <title>Discovery of a pederin family compound in a non-symbiotic bloom-forming cyanobacterium.</title>
        <authorList>
            <person name="Kust A."/>
            <person name="Mares J."/>
            <person name="Jokela J."/>
            <person name="Urajova P."/>
            <person name="Hajek J."/>
            <person name="Saurav K."/>
            <person name="Voracova K."/>
            <person name="Fewer D.P."/>
            <person name="Haapaniemi E."/>
            <person name="Permi P."/>
            <person name="Rehakova K."/>
            <person name="Sivonen K."/>
            <person name="Hrouzek P."/>
        </authorList>
    </citation>
    <scope>NUCLEOTIDE SEQUENCE [LARGE SCALE GENOMIC DNA]</scope>
    <source>
        <strain evidence="5 6">CHARLIE-1</strain>
    </source>
</reference>
<accession>A0A2S6CR86</accession>
<keyword evidence="5" id="KW-0378">Hydrolase</keyword>
<evidence type="ECO:0000259" key="4">
    <source>
        <dbReference type="Pfam" id="PF01420"/>
    </source>
</evidence>
<dbReference type="GO" id="GO:0003677">
    <property type="term" value="F:DNA binding"/>
    <property type="evidence" value="ECO:0007669"/>
    <property type="project" value="UniProtKB-KW"/>
</dbReference>
<evidence type="ECO:0000313" key="5">
    <source>
        <dbReference type="EMBL" id="PPJ62231.1"/>
    </source>
</evidence>
<dbReference type="InterPro" id="IPR044946">
    <property type="entry name" value="Restrct_endonuc_typeI_TRD_sf"/>
</dbReference>
<keyword evidence="5" id="KW-0540">Nuclease</keyword>
<keyword evidence="3" id="KW-0238">DNA-binding</keyword>
<evidence type="ECO:0000256" key="3">
    <source>
        <dbReference type="ARBA" id="ARBA00023125"/>
    </source>
</evidence>
<dbReference type="SUPFAM" id="SSF116734">
    <property type="entry name" value="DNA methylase specificity domain"/>
    <property type="match status" value="2"/>
</dbReference>
<dbReference type="Gene3D" id="3.90.220.20">
    <property type="entry name" value="DNA methylase specificity domains"/>
    <property type="match status" value="2"/>
</dbReference>
<dbReference type="InterPro" id="IPR052021">
    <property type="entry name" value="Type-I_RS_S_subunit"/>
</dbReference>
<protein>
    <submittedName>
        <fullName evidence="5">Restriction endonuclease subunit S</fullName>
    </submittedName>
</protein>
<keyword evidence="5" id="KW-0255">Endonuclease</keyword>
<dbReference type="PANTHER" id="PTHR30408">
    <property type="entry name" value="TYPE-1 RESTRICTION ENZYME ECOKI SPECIFICITY PROTEIN"/>
    <property type="match status" value="1"/>
</dbReference>
<dbReference type="AlphaFoldDB" id="A0A2S6CR86"/>
<dbReference type="OrthoDB" id="9815652at2"/>
<dbReference type="GO" id="GO:0004519">
    <property type="term" value="F:endonuclease activity"/>
    <property type="evidence" value="ECO:0007669"/>
    <property type="project" value="UniProtKB-KW"/>
</dbReference>
<comment type="caution">
    <text evidence="5">The sequence shown here is derived from an EMBL/GenBank/DDBJ whole genome shotgun (WGS) entry which is preliminary data.</text>
</comment>
<dbReference type="RefSeq" id="WP_104388887.1">
    <property type="nucleotide sequence ID" value="NZ_PGEM01000133.1"/>
</dbReference>
<dbReference type="Proteomes" id="UP000239589">
    <property type="component" value="Unassembled WGS sequence"/>
</dbReference>
<evidence type="ECO:0000313" key="6">
    <source>
        <dbReference type="Proteomes" id="UP000239589"/>
    </source>
</evidence>
<evidence type="ECO:0000256" key="1">
    <source>
        <dbReference type="ARBA" id="ARBA00010923"/>
    </source>
</evidence>
<feature type="domain" description="Type I restriction modification DNA specificity" evidence="4">
    <location>
        <begin position="60"/>
        <end position="193"/>
    </location>
</feature>
<dbReference type="GO" id="GO:0009307">
    <property type="term" value="P:DNA restriction-modification system"/>
    <property type="evidence" value="ECO:0007669"/>
    <property type="project" value="UniProtKB-KW"/>
</dbReference>
<dbReference type="InterPro" id="IPR000055">
    <property type="entry name" value="Restrct_endonuc_typeI_TRD"/>
</dbReference>
<proteinExistence type="inferred from homology"/>
<comment type="similarity">
    <text evidence="1">Belongs to the type-I restriction system S methylase family.</text>
</comment>
<organism evidence="5 6">
    <name type="scientific">Cuspidothrix issatschenkoi CHARLIE-1</name>
    <dbReference type="NCBI Taxonomy" id="2052836"/>
    <lineage>
        <taxon>Bacteria</taxon>
        <taxon>Bacillati</taxon>
        <taxon>Cyanobacteriota</taxon>
        <taxon>Cyanophyceae</taxon>
        <taxon>Nostocales</taxon>
        <taxon>Aphanizomenonaceae</taxon>
        <taxon>Cuspidothrix</taxon>
    </lineage>
</organism>
<keyword evidence="6" id="KW-1185">Reference proteome</keyword>
<dbReference type="EMBL" id="PGEM01000133">
    <property type="protein sequence ID" value="PPJ62231.1"/>
    <property type="molecule type" value="Genomic_DNA"/>
</dbReference>
<evidence type="ECO:0000256" key="2">
    <source>
        <dbReference type="ARBA" id="ARBA00022747"/>
    </source>
</evidence>